<comment type="subcellular location">
    <subcellularLocation>
        <location evidence="1">Cytoplasm</location>
    </subcellularLocation>
</comment>
<dbReference type="Gene3D" id="1.20.1320.30">
    <property type="match status" value="1"/>
</dbReference>
<dbReference type="InterPro" id="IPR051363">
    <property type="entry name" value="RLR_Helicase"/>
</dbReference>
<evidence type="ECO:0000256" key="6">
    <source>
        <dbReference type="ARBA" id="ARBA00022553"/>
    </source>
</evidence>
<dbReference type="PROSITE" id="PS51789">
    <property type="entry name" value="RLR_CTR"/>
    <property type="match status" value="1"/>
</dbReference>
<dbReference type="Ensembl" id="ENSPMGT00000008049.1">
    <property type="protein sequence ID" value="ENSPMGP00000007564.1"/>
    <property type="gene ID" value="ENSPMGG00000006236.1"/>
</dbReference>
<dbReference type="Pfam" id="PF00270">
    <property type="entry name" value="DEAD"/>
    <property type="match status" value="1"/>
</dbReference>
<evidence type="ECO:0000256" key="9">
    <source>
        <dbReference type="ARBA" id="ARBA00022737"/>
    </source>
</evidence>
<keyword evidence="5" id="KW-1017">Isopeptide bond</keyword>
<dbReference type="GO" id="GO:0140374">
    <property type="term" value="P:antiviral innate immune response"/>
    <property type="evidence" value="ECO:0007669"/>
    <property type="project" value="TreeGrafter"/>
</dbReference>
<name>A0A3B3ZSW0_9GOBI</name>
<evidence type="ECO:0000259" key="21">
    <source>
        <dbReference type="PROSITE" id="PS51194"/>
    </source>
</evidence>
<reference evidence="23" key="1">
    <citation type="submission" date="2025-08" db="UniProtKB">
        <authorList>
            <consortium name="Ensembl"/>
        </authorList>
    </citation>
    <scope>IDENTIFICATION</scope>
</reference>
<dbReference type="STRING" id="409849.ENSPMGP00000007564"/>
<evidence type="ECO:0000259" key="20">
    <source>
        <dbReference type="PROSITE" id="PS51192"/>
    </source>
</evidence>
<evidence type="ECO:0000256" key="11">
    <source>
        <dbReference type="ARBA" id="ARBA00022801"/>
    </source>
</evidence>
<dbReference type="GO" id="GO:0005524">
    <property type="term" value="F:ATP binding"/>
    <property type="evidence" value="ECO:0007669"/>
    <property type="project" value="UniProtKB-KW"/>
</dbReference>
<dbReference type="SMART" id="SM00487">
    <property type="entry name" value="DEXDc"/>
    <property type="match status" value="1"/>
</dbReference>
<organism evidence="23 24">
    <name type="scientific">Periophthalmus magnuspinnatus</name>
    <dbReference type="NCBI Taxonomy" id="409849"/>
    <lineage>
        <taxon>Eukaryota</taxon>
        <taxon>Metazoa</taxon>
        <taxon>Chordata</taxon>
        <taxon>Craniata</taxon>
        <taxon>Vertebrata</taxon>
        <taxon>Euteleostomi</taxon>
        <taxon>Actinopterygii</taxon>
        <taxon>Neopterygii</taxon>
        <taxon>Teleostei</taxon>
        <taxon>Neoteleostei</taxon>
        <taxon>Acanthomorphata</taxon>
        <taxon>Gobiaria</taxon>
        <taxon>Gobiiformes</taxon>
        <taxon>Gobioidei</taxon>
        <taxon>Gobiidae</taxon>
        <taxon>Oxudercinae</taxon>
        <taxon>Periophthalmus</taxon>
    </lineage>
</organism>
<keyword evidence="8" id="KW-0479">Metal-binding</keyword>
<dbReference type="InterPro" id="IPR031964">
    <property type="entry name" value="CARD_dom"/>
</dbReference>
<sequence>MDTNTDEVRKRLIETFRPQLKNLIKTEQVVHRIHFLTEEQKEQILHQNGDLRAADRLITEVLKAQHEPGWFRVFVDALEQGGCERAAKYAEGQIPSAEQEADNDLYVELIRILFPSLLDKMDAADVCVHCYSSKLITDADKDIVKAEPRNKASKLLGRIVKGPEGWFSTFLNILRQTEHNELYKLLSGQSVNEQHGESKPLHAVFLPYSSIHIHLLNNSCPCVLCVPDECDSRAEAGESPKKQIVLRDYQMEVARPALEGKNIIVCLPTGSGKTRVAVYITKEHLDQRKKQGLPAKVIVLVNKVPLVEQLYSEEFLKFLKPTYKVERVSGNSELKISFPEIVKRYDVVVCTAQILENSLERAVSGEDEGVHLSDLSLIVIDECHHTQKGGVYNHIMMRFLTQKHKNKRLEKERKKTKPLPQILGLTASPGVGGATKMSKTEEHILRICANLDASTIMTANLGQYRKESEKKVESIEARKADPFGDVIKKIMNEIHEHAGLNPGHECGSQTYEQWVVQTERDAVKEGNENVRDCVDHLKQYNTGLQMSNTIRMCDAFSFLNSFYEDEKKKKTSPDGEAINTTDTERFLFTLFEGNKDKLMELAKNPEYENSSLSKLRTTILQEFTRRNNARGIIFTKTRRSAIALAQWVQDNPKFGDLIVNAAYLIGGGDQSDVKPMTSAEQKDVLKKFGNGEINLLIATTVAEEGLDIAACNFVIRYGLVTNEISMIQARGRGRAEDSTYTLVEIEGSNVAEKETVNEYRINMMNKAIAKIRGLNPNDYEKRFQIQAIMETRLRVKKSKQKGISNSSPSELKLICRKCNIAVCTGDDIEIIENMHRVNLSPQFSKLFMVKENNTLRERHLDYETNGSIACNECGNPWGSMMHYRGIDCPCLHVKNFAVTLNGKKISKCAKWSELPVKFRAFDYALYASQLASNSDEEDEDEEEEEEEIE</sequence>
<feature type="domain" description="Helicase C-terminal" evidence="21">
    <location>
        <begin position="611"/>
        <end position="780"/>
    </location>
</feature>
<evidence type="ECO:0000256" key="15">
    <source>
        <dbReference type="ARBA" id="ARBA00022843"/>
    </source>
</evidence>
<dbReference type="Proteomes" id="UP000261520">
    <property type="component" value="Unplaced"/>
</dbReference>
<keyword evidence="17" id="KW-0694">RNA-binding</keyword>
<dbReference type="PROSITE" id="PS51194">
    <property type="entry name" value="HELICASE_CTER"/>
    <property type="match status" value="1"/>
</dbReference>
<evidence type="ECO:0000259" key="22">
    <source>
        <dbReference type="PROSITE" id="PS51789"/>
    </source>
</evidence>
<evidence type="ECO:0000256" key="18">
    <source>
        <dbReference type="ARBA" id="ARBA00023118"/>
    </source>
</evidence>
<protein>
    <recommendedName>
        <fullName evidence="3">RNA helicase</fullName>
        <ecNumber evidence="3">3.6.4.13</ecNumber>
    </recommendedName>
</protein>
<dbReference type="Pfam" id="PF00271">
    <property type="entry name" value="Helicase_C"/>
    <property type="match status" value="1"/>
</dbReference>
<dbReference type="SUPFAM" id="SSF52540">
    <property type="entry name" value="P-loop containing nucleoside triphosphate hydrolases"/>
    <property type="match status" value="2"/>
</dbReference>
<evidence type="ECO:0000256" key="4">
    <source>
        <dbReference type="ARBA" id="ARBA00022490"/>
    </source>
</evidence>
<evidence type="ECO:0000256" key="19">
    <source>
        <dbReference type="ARBA" id="ARBA00049390"/>
    </source>
</evidence>
<evidence type="ECO:0000256" key="16">
    <source>
        <dbReference type="ARBA" id="ARBA00022859"/>
    </source>
</evidence>
<evidence type="ECO:0000313" key="23">
    <source>
        <dbReference type="Ensembl" id="ENSPMGP00000007564.1"/>
    </source>
</evidence>
<dbReference type="GO" id="GO:0003727">
    <property type="term" value="F:single-stranded RNA binding"/>
    <property type="evidence" value="ECO:0007669"/>
    <property type="project" value="TreeGrafter"/>
</dbReference>
<evidence type="ECO:0000256" key="13">
    <source>
        <dbReference type="ARBA" id="ARBA00022833"/>
    </source>
</evidence>
<dbReference type="InterPro" id="IPR027417">
    <property type="entry name" value="P-loop_NTPase"/>
</dbReference>
<comment type="similarity">
    <text evidence="2">Belongs to the helicase family. RLR subfamily.</text>
</comment>
<dbReference type="Pfam" id="PF18119">
    <property type="entry name" value="RIG-I_C"/>
    <property type="match status" value="1"/>
</dbReference>
<dbReference type="AlphaFoldDB" id="A0A3B3ZSW0"/>
<evidence type="ECO:0000256" key="17">
    <source>
        <dbReference type="ARBA" id="ARBA00022884"/>
    </source>
</evidence>
<dbReference type="InterPro" id="IPR001650">
    <property type="entry name" value="Helicase_C-like"/>
</dbReference>
<keyword evidence="16" id="KW-0391">Immunity</keyword>
<dbReference type="Pfam" id="PF11648">
    <property type="entry name" value="RIG-I_C-RD"/>
    <property type="match status" value="1"/>
</dbReference>
<reference evidence="23" key="2">
    <citation type="submission" date="2025-09" db="UniProtKB">
        <authorList>
            <consortium name="Ensembl"/>
        </authorList>
    </citation>
    <scope>IDENTIFICATION</scope>
</reference>
<dbReference type="GO" id="GO:0039530">
    <property type="term" value="P:MDA-5 signaling pathway"/>
    <property type="evidence" value="ECO:0007669"/>
    <property type="project" value="TreeGrafter"/>
</dbReference>
<keyword evidence="15" id="KW-0832">Ubl conjugation</keyword>
<proteinExistence type="inferred from homology"/>
<dbReference type="GO" id="GO:0016787">
    <property type="term" value="F:hydrolase activity"/>
    <property type="evidence" value="ECO:0007669"/>
    <property type="project" value="UniProtKB-KW"/>
</dbReference>
<keyword evidence="18" id="KW-0051">Antiviral defense</keyword>
<dbReference type="Pfam" id="PF16739">
    <property type="entry name" value="CARD_2"/>
    <property type="match status" value="2"/>
</dbReference>
<dbReference type="GO" id="GO:0005737">
    <property type="term" value="C:cytoplasm"/>
    <property type="evidence" value="ECO:0007669"/>
    <property type="project" value="UniProtKB-SubCell"/>
</dbReference>
<keyword evidence="13" id="KW-0862">Zinc</keyword>
<dbReference type="Gene3D" id="3.40.50.300">
    <property type="entry name" value="P-loop containing nucleotide triphosphate hydrolases"/>
    <property type="match status" value="2"/>
</dbReference>
<dbReference type="GO" id="GO:0003724">
    <property type="term" value="F:RNA helicase activity"/>
    <property type="evidence" value="ECO:0007669"/>
    <property type="project" value="UniProtKB-EC"/>
</dbReference>
<dbReference type="Gene3D" id="1.10.533.10">
    <property type="entry name" value="Death Domain, Fas"/>
    <property type="match status" value="2"/>
</dbReference>
<keyword evidence="24" id="KW-1185">Reference proteome</keyword>
<dbReference type="FunFam" id="3.40.50.300:FF:000893">
    <property type="entry name" value="Interferon-induced with helicase C domain 1"/>
    <property type="match status" value="1"/>
</dbReference>
<dbReference type="GO" id="GO:0003725">
    <property type="term" value="F:double-stranded RNA binding"/>
    <property type="evidence" value="ECO:0007669"/>
    <property type="project" value="TreeGrafter"/>
</dbReference>
<dbReference type="InterPro" id="IPR038557">
    <property type="entry name" value="RLR_C_sf"/>
</dbReference>
<keyword evidence="4" id="KW-0963">Cytoplasm</keyword>
<dbReference type="InterPro" id="IPR041204">
    <property type="entry name" value="RIG-I-like_C"/>
</dbReference>
<keyword evidence="9" id="KW-0677">Repeat</keyword>
<evidence type="ECO:0000256" key="8">
    <source>
        <dbReference type="ARBA" id="ARBA00022723"/>
    </source>
</evidence>
<keyword evidence="7" id="KW-0399">Innate immunity</keyword>
<dbReference type="InterPro" id="IPR011029">
    <property type="entry name" value="DEATH-like_dom_sf"/>
</dbReference>
<comment type="catalytic activity">
    <reaction evidence="19">
        <text>ATP + H2O = ADP + phosphate + H(+)</text>
        <dbReference type="Rhea" id="RHEA:13065"/>
        <dbReference type="ChEBI" id="CHEBI:15377"/>
        <dbReference type="ChEBI" id="CHEBI:15378"/>
        <dbReference type="ChEBI" id="CHEBI:30616"/>
        <dbReference type="ChEBI" id="CHEBI:43474"/>
        <dbReference type="ChEBI" id="CHEBI:456216"/>
        <dbReference type="EC" id="3.6.4.13"/>
    </reaction>
    <physiologicalReaction direction="left-to-right" evidence="19">
        <dbReference type="Rhea" id="RHEA:13066"/>
    </physiologicalReaction>
</comment>
<dbReference type="InterPro" id="IPR014001">
    <property type="entry name" value="Helicase_ATP-bd"/>
</dbReference>
<evidence type="ECO:0000256" key="14">
    <source>
        <dbReference type="ARBA" id="ARBA00022840"/>
    </source>
</evidence>
<feature type="domain" description="RLR CTR" evidence="22">
    <location>
        <begin position="798"/>
        <end position="928"/>
    </location>
</feature>
<evidence type="ECO:0000313" key="24">
    <source>
        <dbReference type="Proteomes" id="UP000261520"/>
    </source>
</evidence>
<dbReference type="GO" id="GO:0008270">
    <property type="term" value="F:zinc ion binding"/>
    <property type="evidence" value="ECO:0007669"/>
    <property type="project" value="TreeGrafter"/>
</dbReference>
<dbReference type="SMART" id="SM00490">
    <property type="entry name" value="HELICc"/>
    <property type="match status" value="1"/>
</dbReference>
<dbReference type="Gene3D" id="2.170.150.30">
    <property type="entry name" value="RIG-I-like receptor, C-terminal regulatory domain"/>
    <property type="match status" value="1"/>
</dbReference>
<dbReference type="SUPFAM" id="SSF47986">
    <property type="entry name" value="DEATH domain"/>
    <property type="match status" value="1"/>
</dbReference>
<keyword evidence="11" id="KW-0378">Hydrolase</keyword>
<evidence type="ECO:0000256" key="5">
    <source>
        <dbReference type="ARBA" id="ARBA00022499"/>
    </source>
</evidence>
<dbReference type="EC" id="3.6.4.13" evidence="3"/>
<dbReference type="InterPro" id="IPR011545">
    <property type="entry name" value="DEAD/DEAH_box_helicase_dom"/>
</dbReference>
<evidence type="ECO:0000256" key="2">
    <source>
        <dbReference type="ARBA" id="ARBA00006866"/>
    </source>
</evidence>
<keyword evidence="10" id="KW-0547">Nucleotide-binding</keyword>
<evidence type="ECO:0000256" key="12">
    <source>
        <dbReference type="ARBA" id="ARBA00022806"/>
    </source>
</evidence>
<evidence type="ECO:0000256" key="10">
    <source>
        <dbReference type="ARBA" id="ARBA00022741"/>
    </source>
</evidence>
<keyword evidence="12" id="KW-0347">Helicase</keyword>
<keyword evidence="6" id="KW-0597">Phosphoprotein</keyword>
<keyword evidence="14" id="KW-0067">ATP-binding</keyword>
<dbReference type="PANTHER" id="PTHR14074">
    <property type="entry name" value="HELICASE WITH DEATH DOMAIN-RELATED"/>
    <property type="match status" value="1"/>
</dbReference>
<accession>A0A3B3ZSW0</accession>
<dbReference type="PANTHER" id="PTHR14074:SF14">
    <property type="entry name" value="INTERFERON-INDUCED HELICASE C DOMAIN-CONTAINING PROTEIN 1"/>
    <property type="match status" value="1"/>
</dbReference>
<evidence type="ECO:0000256" key="7">
    <source>
        <dbReference type="ARBA" id="ARBA00022588"/>
    </source>
</evidence>
<evidence type="ECO:0000256" key="1">
    <source>
        <dbReference type="ARBA" id="ARBA00004496"/>
    </source>
</evidence>
<dbReference type="PROSITE" id="PS51192">
    <property type="entry name" value="HELICASE_ATP_BIND_1"/>
    <property type="match status" value="1"/>
</dbReference>
<dbReference type="InterPro" id="IPR021673">
    <property type="entry name" value="RLR_CTR"/>
</dbReference>
<feature type="domain" description="Helicase ATP-binding" evidence="20">
    <location>
        <begin position="254"/>
        <end position="447"/>
    </location>
</feature>
<evidence type="ECO:0000256" key="3">
    <source>
        <dbReference type="ARBA" id="ARBA00012552"/>
    </source>
</evidence>